<proteinExistence type="predicted"/>
<sequence length="69" mass="7769">MDHGYQRLESDRYRLHFLIHEGKVARCGGFNSDDLEQVIEPAGSPDVNVCLMCALREAEEVFADSNQGQ</sequence>
<evidence type="ECO:0000313" key="1">
    <source>
        <dbReference type="EMBL" id="ACU71859.1"/>
    </source>
</evidence>
<dbReference type="STRING" id="479433.Caci_2950"/>
<keyword evidence="2" id="KW-1185">Reference proteome</keyword>
<gene>
    <name evidence="1" type="ordered locus">Caci_2950</name>
</gene>
<dbReference type="EMBL" id="CP001700">
    <property type="protein sequence ID" value="ACU71859.1"/>
    <property type="molecule type" value="Genomic_DNA"/>
</dbReference>
<dbReference type="RefSeq" id="WP_012787152.1">
    <property type="nucleotide sequence ID" value="NC_013131.1"/>
</dbReference>
<dbReference type="Proteomes" id="UP000000851">
    <property type="component" value="Chromosome"/>
</dbReference>
<dbReference type="InParanoid" id="C7Q2W7"/>
<evidence type="ECO:0000313" key="2">
    <source>
        <dbReference type="Proteomes" id="UP000000851"/>
    </source>
</evidence>
<name>C7Q2W7_CATAD</name>
<accession>C7Q2W7</accession>
<organism evidence="1 2">
    <name type="scientific">Catenulispora acidiphila (strain DSM 44928 / JCM 14897 / NBRC 102108 / NRRL B-24433 / ID139908)</name>
    <dbReference type="NCBI Taxonomy" id="479433"/>
    <lineage>
        <taxon>Bacteria</taxon>
        <taxon>Bacillati</taxon>
        <taxon>Actinomycetota</taxon>
        <taxon>Actinomycetes</taxon>
        <taxon>Catenulisporales</taxon>
        <taxon>Catenulisporaceae</taxon>
        <taxon>Catenulispora</taxon>
    </lineage>
</organism>
<dbReference type="HOGENOM" id="CLU_2768238_0_0_11"/>
<dbReference type="KEGG" id="cai:Caci_2950"/>
<reference evidence="1 2" key="1">
    <citation type="journal article" date="2009" name="Stand. Genomic Sci.">
        <title>Complete genome sequence of Catenulispora acidiphila type strain (ID 139908).</title>
        <authorList>
            <person name="Copeland A."/>
            <person name="Lapidus A."/>
            <person name="Glavina Del Rio T."/>
            <person name="Nolan M."/>
            <person name="Lucas S."/>
            <person name="Chen F."/>
            <person name="Tice H."/>
            <person name="Cheng J.F."/>
            <person name="Bruce D."/>
            <person name="Goodwin L."/>
            <person name="Pitluck S."/>
            <person name="Mikhailova N."/>
            <person name="Pati A."/>
            <person name="Ivanova N."/>
            <person name="Mavromatis K."/>
            <person name="Chen A."/>
            <person name="Palaniappan K."/>
            <person name="Chain P."/>
            <person name="Land M."/>
            <person name="Hauser L."/>
            <person name="Chang Y.J."/>
            <person name="Jeffries C.D."/>
            <person name="Chertkov O."/>
            <person name="Brettin T."/>
            <person name="Detter J.C."/>
            <person name="Han C."/>
            <person name="Ali Z."/>
            <person name="Tindall B.J."/>
            <person name="Goker M."/>
            <person name="Bristow J."/>
            <person name="Eisen J.A."/>
            <person name="Markowitz V."/>
            <person name="Hugenholtz P."/>
            <person name="Kyrpides N.C."/>
            <person name="Klenk H.P."/>
        </authorList>
    </citation>
    <scope>NUCLEOTIDE SEQUENCE [LARGE SCALE GENOMIC DNA]</scope>
    <source>
        <strain evidence="2">DSM 44928 / JCM 14897 / NBRC 102108 / NRRL B-24433 / ID139908</strain>
    </source>
</reference>
<protein>
    <submittedName>
        <fullName evidence="1">Uncharacterized protein</fullName>
    </submittedName>
</protein>
<dbReference type="AlphaFoldDB" id="C7Q2W7"/>